<dbReference type="RefSeq" id="YP_008320551.1">
    <property type="nucleotide sequence ID" value="NC_021868.1"/>
</dbReference>
<dbReference type="InterPro" id="IPR021122">
    <property type="entry name" value="RNA_ligase_dom_REL/Rnl2"/>
</dbReference>
<dbReference type="KEGG" id="vg:16397151"/>
<dbReference type="InterPro" id="IPR040609">
    <property type="entry name" value="Rnl2_C"/>
</dbReference>
<organism evidence="3 4">
    <name type="scientific">Streptococcus phage SP-QS1</name>
    <dbReference type="NCBI Taxonomy" id="1208587"/>
    <lineage>
        <taxon>Viruses</taxon>
        <taxon>Duplodnaviria</taxon>
        <taxon>Heunggongvirae</taxon>
        <taxon>Uroviricota</taxon>
        <taxon>Caudoviricetes</taxon>
        <taxon>Saphexavirus</taxon>
        <taxon>Saphexavirus SPQS1</taxon>
    </lineage>
</organism>
<evidence type="ECO:0000259" key="1">
    <source>
        <dbReference type="Pfam" id="PF09414"/>
    </source>
</evidence>
<evidence type="ECO:0000313" key="4">
    <source>
        <dbReference type="Proteomes" id="UP000014703"/>
    </source>
</evidence>
<dbReference type="SUPFAM" id="SSF56091">
    <property type="entry name" value="DNA ligase/mRNA capping enzyme, catalytic domain"/>
    <property type="match status" value="1"/>
</dbReference>
<proteinExistence type="predicted"/>
<dbReference type="Gene3D" id="3.30.470.30">
    <property type="entry name" value="DNA ligase/mRNA capping enzyme"/>
    <property type="match status" value="1"/>
</dbReference>
<dbReference type="GeneID" id="16397151"/>
<keyword evidence="4" id="KW-1185">Reference proteome</keyword>
<dbReference type="Gene3D" id="3.30.1490.70">
    <property type="match status" value="1"/>
</dbReference>
<dbReference type="OrthoDB" id="15759at10239"/>
<evidence type="ECO:0008006" key="5">
    <source>
        <dbReference type="Google" id="ProtNLM"/>
    </source>
</evidence>
<evidence type="ECO:0000313" key="3">
    <source>
        <dbReference type="EMBL" id="CCJ09728.1"/>
    </source>
</evidence>
<accession>S6CR18</accession>
<reference evidence="3 4" key="2">
    <citation type="submission" date="2013-07" db="EMBL/GenBank/DDBJ databases">
        <title>Capsule no barrier: a novel phage that can lyse invasive capsulated strains of Streptococcus pneumoniae.</title>
        <authorList>
            <person name="Almaghrabi M.K."/>
            <person name="Neill D.R."/>
            <person name="Philippe D.L."/>
            <person name="Wheatley P."/>
            <person name="Kadioglu A."/>
            <person name="Clokie M.R.J."/>
        </authorList>
    </citation>
    <scope>NUCLEOTIDE SEQUENCE [LARGE SCALE GENOMIC DNA]</scope>
</reference>
<protein>
    <recommendedName>
        <fullName evidence="5">RNA ligase</fullName>
    </recommendedName>
</protein>
<dbReference type="Proteomes" id="UP000014703">
    <property type="component" value="Segment"/>
</dbReference>
<reference evidence="3 4" key="1">
    <citation type="submission" date="2012-07" db="EMBL/GenBank/DDBJ databases">
        <authorList>
            <person name="Clokie M."/>
        </authorList>
    </citation>
    <scope>NUCLEOTIDE SEQUENCE [LARGE SCALE GENOMIC DNA]</scope>
</reference>
<evidence type="ECO:0000259" key="2">
    <source>
        <dbReference type="Pfam" id="PF18043"/>
    </source>
</evidence>
<dbReference type="InterPro" id="IPR041948">
    <property type="entry name" value="Rnl1/2_C_sf"/>
</dbReference>
<feature type="domain" description="RNA ligase" evidence="1">
    <location>
        <begin position="30"/>
        <end position="191"/>
    </location>
</feature>
<sequence>MEFLKYPSLVNHYAIGKSNRLVNRFDNILWYASEKIHGANASYALSATGEEYFAKRSGIITEDDKQFSMLPECVTPDIREGAKKLFEYYPEAVSIHIFGEFFGKGVQVMDYEIVKEGKKAFRVFDVIAKHEDGSMSVCGINTWKYFFEQDSIVPYNTLGKTLKEFLESSPSEESALGGYSEGIVLKPLQGYPIKSTQDFLGVKYKTDKYLEVSHKPSKQRKEAPKLSNEQVEALNELGKYITKQRVLNVCSHGDFDLIDKNIGKIMLAVKQDAANEFNKEVGSSFTEKELIGLSNAYSGEIAKYIKEVIYESSLELLTDN</sequence>
<gene>
    <name evidence="3" type="primary">gp74</name>
    <name evidence="3" type="ORF">BN19_075</name>
</gene>
<dbReference type="EMBL" id="HE962497">
    <property type="protein sequence ID" value="CCJ09728.1"/>
    <property type="molecule type" value="Genomic_DNA"/>
</dbReference>
<name>S6CR18_9CAUD</name>
<feature type="domain" description="RNA ligase 2 C-terminal" evidence="2">
    <location>
        <begin position="225"/>
        <end position="303"/>
    </location>
</feature>
<dbReference type="Gene3D" id="1.10.10.1810">
    <property type="entry name" value="RNA ligase"/>
    <property type="match status" value="1"/>
</dbReference>
<dbReference type="Pfam" id="PF09414">
    <property type="entry name" value="RNA_ligase"/>
    <property type="match status" value="1"/>
</dbReference>
<dbReference type="Pfam" id="PF18043">
    <property type="entry name" value="T4_Rnl2_C"/>
    <property type="match status" value="1"/>
</dbReference>